<dbReference type="eggNOG" id="ENOG50327J2">
    <property type="taxonomic scope" value="Bacteria"/>
</dbReference>
<dbReference type="STRING" id="1070319.CAGGBEG34_210103"/>
<protein>
    <recommendedName>
        <fullName evidence="3">Type III secretion apparatus protein OrgA/MxiK</fullName>
    </recommendedName>
</protein>
<gene>
    <name evidence="1" type="ORF">CAGGBEG34_210103</name>
</gene>
<reference evidence="1 2" key="1">
    <citation type="submission" date="2011-08" db="EMBL/GenBank/DDBJ databases">
        <title>The genome of the obligate endobacterium of an arbuscular mycorrhizal fungus reveals an interphylum network of nutritional interactions.</title>
        <authorList>
            <person name="Ghignone S."/>
            <person name="Salvioli A."/>
            <person name="Anca I."/>
            <person name="Lumini E."/>
            <person name="Ortu G."/>
            <person name="Petiti L."/>
            <person name="Cruveiller S."/>
            <person name="Bianciotto V."/>
            <person name="Piffanelli P."/>
            <person name="Lanfranco L."/>
            <person name="Bonfante P."/>
        </authorList>
    </citation>
    <scope>NUCLEOTIDE SEQUENCE [LARGE SCALE GENOMIC DNA]</scope>
    <source>
        <strain evidence="1 2">BEG34</strain>
    </source>
</reference>
<evidence type="ECO:0000313" key="2">
    <source>
        <dbReference type="Proteomes" id="UP000054051"/>
    </source>
</evidence>
<dbReference type="Pfam" id="PF13327">
    <property type="entry name" value="T3SS_LEE_assoc"/>
    <property type="match status" value="1"/>
</dbReference>
<evidence type="ECO:0000313" key="1">
    <source>
        <dbReference type="EMBL" id="CCD29235.1"/>
    </source>
</evidence>
<name>G2J8Y8_9BURK</name>
<dbReference type="Proteomes" id="UP000054051">
    <property type="component" value="Unassembled WGS sequence"/>
</dbReference>
<organism evidence="1 2">
    <name type="scientific">Candidatus Glomeribacter gigasporarum BEG34</name>
    <dbReference type="NCBI Taxonomy" id="1070319"/>
    <lineage>
        <taxon>Bacteria</taxon>
        <taxon>Pseudomonadati</taxon>
        <taxon>Pseudomonadota</taxon>
        <taxon>Betaproteobacteria</taxon>
        <taxon>Burkholderiales</taxon>
        <taxon>Burkholderiaceae</taxon>
        <taxon>Candidatus Glomeribacter</taxon>
    </lineage>
</organism>
<dbReference type="OrthoDB" id="5863139at2"/>
<accession>G2J8Y8</accession>
<evidence type="ECO:0008006" key="3">
    <source>
        <dbReference type="Google" id="ProtNLM"/>
    </source>
</evidence>
<dbReference type="AlphaFoldDB" id="G2J8Y8"/>
<dbReference type="RefSeq" id="WP_006682465.1">
    <property type="nucleotide sequence ID" value="NZ_CAFB01000038.1"/>
</dbReference>
<sequence>MTSIEPNIARLYTLIWRPGASMHPLWWKMLELDACQPVYCTIPHCRRWIDQAIVARRKFPAAVAPCALTPLESHVLSLSERLPALLLALGLLRLAQPEYWVLKSYLKVVQPYLDAVSCAQLNMFSTARAPEGFYARDTRATLVEPEQLIEVAWMHGAAALAGALPNRQTAHSNHALRALEILFAPGIFNTVPLNKTPALFGLKMLFRLARFL</sequence>
<proteinExistence type="predicted"/>
<keyword evidence="2" id="KW-1185">Reference proteome</keyword>
<dbReference type="InterPro" id="IPR025292">
    <property type="entry name" value="T3SS_LEE_assoc"/>
</dbReference>
<comment type="caution">
    <text evidence="1">The sequence shown here is derived from an EMBL/GenBank/DDBJ whole genome shotgun (WGS) entry which is preliminary data.</text>
</comment>
<dbReference type="EMBL" id="CAFB01000038">
    <property type="protein sequence ID" value="CCD29235.1"/>
    <property type="molecule type" value="Genomic_DNA"/>
</dbReference>